<evidence type="ECO:0000256" key="2">
    <source>
        <dbReference type="ARBA" id="ARBA00022448"/>
    </source>
</evidence>
<feature type="transmembrane region" description="Helical" evidence="6">
    <location>
        <begin position="62"/>
        <end position="83"/>
    </location>
</feature>
<dbReference type="Pfam" id="PF07690">
    <property type="entry name" value="MFS_1"/>
    <property type="match status" value="2"/>
</dbReference>
<keyword evidence="2" id="KW-0813">Transport</keyword>
<keyword evidence="8" id="KW-1185">Reference proteome</keyword>
<dbReference type="VEuPathDB" id="TrichDB:TRFO_30128"/>
<dbReference type="InterPro" id="IPR036259">
    <property type="entry name" value="MFS_trans_sf"/>
</dbReference>
<dbReference type="EMBL" id="MLAK01000857">
    <property type="protein sequence ID" value="OHT02690.1"/>
    <property type="molecule type" value="Genomic_DNA"/>
</dbReference>
<accession>A0A1J4JVD8</accession>
<dbReference type="GeneID" id="94841874"/>
<gene>
    <name evidence="7" type="ORF">TRFO_30128</name>
</gene>
<evidence type="ECO:0000313" key="8">
    <source>
        <dbReference type="Proteomes" id="UP000179807"/>
    </source>
</evidence>
<feature type="transmembrane region" description="Helical" evidence="6">
    <location>
        <begin position="395"/>
        <end position="420"/>
    </location>
</feature>
<evidence type="ECO:0000256" key="5">
    <source>
        <dbReference type="ARBA" id="ARBA00023136"/>
    </source>
</evidence>
<feature type="transmembrane region" description="Helical" evidence="6">
    <location>
        <begin position="133"/>
        <end position="155"/>
    </location>
</feature>
<keyword evidence="5 6" id="KW-0472">Membrane</keyword>
<feature type="transmembrane region" description="Helical" evidence="6">
    <location>
        <begin position="21"/>
        <end position="42"/>
    </location>
</feature>
<dbReference type="GO" id="GO:0016020">
    <property type="term" value="C:membrane"/>
    <property type="evidence" value="ECO:0007669"/>
    <property type="project" value="UniProtKB-SubCell"/>
</dbReference>
<feature type="transmembrane region" description="Helical" evidence="6">
    <location>
        <begin position="426"/>
        <end position="445"/>
    </location>
</feature>
<feature type="transmembrane region" description="Helical" evidence="6">
    <location>
        <begin position="201"/>
        <end position="221"/>
    </location>
</feature>
<name>A0A1J4JVD8_9EUKA</name>
<evidence type="ECO:0000256" key="6">
    <source>
        <dbReference type="SAM" id="Phobius"/>
    </source>
</evidence>
<feature type="transmembrane region" description="Helical" evidence="6">
    <location>
        <begin position="358"/>
        <end position="383"/>
    </location>
</feature>
<protein>
    <submittedName>
        <fullName evidence="7">Major facilitator superfamily transporter</fullName>
    </submittedName>
</protein>
<dbReference type="PANTHER" id="PTHR19432">
    <property type="entry name" value="SUGAR TRANSPORTER"/>
    <property type="match status" value="1"/>
</dbReference>
<dbReference type="OrthoDB" id="28755at2759"/>
<dbReference type="PANTHER" id="PTHR19432:SF26">
    <property type="entry name" value="MAJOR FACILITATOR SUPERFAMILY (MFS) PROFILE DOMAIN-CONTAINING PROTEIN"/>
    <property type="match status" value="1"/>
</dbReference>
<sequence length="474" mass="52655">MIATDSLLEKEWVPLHLRDRLSFIHILGIACGNLAPGLLWMILPTLFEPQTQQLNVKSWVQIVLLFYGSFSGFSICPILGVYSDNSTCRWGRRRVFIVWGLVLMIIGLIMMTYCSQIGAFLSPNNPLPVQQTFYYLSYVIAVAAGNIVNEPVRAICTDVTPMCQQNLMSNICSAFMSIGGILVNLIGGFKWYQYTSLGQVQFILIVSLVLCVLSIVITCVVTKEEVLHEKPPKVHPFREIWSAIKTMPKPFQRTIISYYIAQVAYYQFSFQFSNFMGKDIFNGNNSIDATPEEQERYIDGVSWSMMCGAVRYAAQLIWGFVNTKVSEIIGFKATTIFGYVLMTIGLLLFYWVNNKYVYLPIAFIVGIGYGTAMSVPYAIVSLCTPLKEFGANLGILFMATVIGEQTSNLGIGMALGNTIWVGKPRYLIGLSGVVGAIAAISAFWVQQPSTPISDNYLSFASNTAENSLASRTSI</sequence>
<dbReference type="SUPFAM" id="SSF103473">
    <property type="entry name" value="MFS general substrate transporter"/>
    <property type="match status" value="1"/>
</dbReference>
<dbReference type="AlphaFoldDB" id="A0A1J4JVD8"/>
<evidence type="ECO:0000256" key="3">
    <source>
        <dbReference type="ARBA" id="ARBA00022692"/>
    </source>
</evidence>
<proteinExistence type="predicted"/>
<evidence type="ECO:0000256" key="1">
    <source>
        <dbReference type="ARBA" id="ARBA00004141"/>
    </source>
</evidence>
<feature type="transmembrane region" description="Helical" evidence="6">
    <location>
        <begin position="333"/>
        <end position="352"/>
    </location>
</feature>
<keyword evidence="4 6" id="KW-1133">Transmembrane helix</keyword>
<dbReference type="RefSeq" id="XP_068355826.1">
    <property type="nucleotide sequence ID" value="XM_068507170.1"/>
</dbReference>
<feature type="transmembrane region" description="Helical" evidence="6">
    <location>
        <begin position="95"/>
        <end position="121"/>
    </location>
</feature>
<comment type="caution">
    <text evidence="7">The sequence shown here is derived from an EMBL/GenBank/DDBJ whole genome shotgun (WGS) entry which is preliminary data.</text>
</comment>
<dbReference type="InterPro" id="IPR011701">
    <property type="entry name" value="MFS"/>
</dbReference>
<reference evidence="7" key="1">
    <citation type="submission" date="2016-10" db="EMBL/GenBank/DDBJ databases">
        <authorList>
            <person name="Benchimol M."/>
            <person name="Almeida L.G."/>
            <person name="Vasconcelos A.T."/>
            <person name="Perreira-Neves A."/>
            <person name="Rosa I.A."/>
            <person name="Tasca T."/>
            <person name="Bogo M.R."/>
            <person name="de Souza W."/>
        </authorList>
    </citation>
    <scope>NUCLEOTIDE SEQUENCE [LARGE SCALE GENOMIC DNA]</scope>
    <source>
        <strain evidence="7">K</strain>
    </source>
</reference>
<organism evidence="7 8">
    <name type="scientific">Tritrichomonas foetus</name>
    <dbReference type="NCBI Taxonomy" id="1144522"/>
    <lineage>
        <taxon>Eukaryota</taxon>
        <taxon>Metamonada</taxon>
        <taxon>Parabasalia</taxon>
        <taxon>Tritrichomonadida</taxon>
        <taxon>Tritrichomonadidae</taxon>
        <taxon>Tritrichomonas</taxon>
    </lineage>
</organism>
<feature type="transmembrane region" description="Helical" evidence="6">
    <location>
        <begin position="167"/>
        <end position="189"/>
    </location>
</feature>
<keyword evidence="3 6" id="KW-0812">Transmembrane</keyword>
<comment type="subcellular location">
    <subcellularLocation>
        <location evidence="1">Membrane</location>
        <topology evidence="1">Multi-pass membrane protein</topology>
    </subcellularLocation>
</comment>
<evidence type="ECO:0000256" key="4">
    <source>
        <dbReference type="ARBA" id="ARBA00022989"/>
    </source>
</evidence>
<dbReference type="GO" id="GO:0008506">
    <property type="term" value="F:sucrose:proton symporter activity"/>
    <property type="evidence" value="ECO:0007669"/>
    <property type="project" value="TreeGrafter"/>
</dbReference>
<evidence type="ECO:0000313" key="7">
    <source>
        <dbReference type="EMBL" id="OHT02690.1"/>
    </source>
</evidence>
<dbReference type="Gene3D" id="1.20.1250.20">
    <property type="entry name" value="MFS general substrate transporter like domains"/>
    <property type="match status" value="2"/>
</dbReference>
<dbReference type="Proteomes" id="UP000179807">
    <property type="component" value="Unassembled WGS sequence"/>
</dbReference>